<dbReference type="Proteomes" id="UP000239560">
    <property type="component" value="Unassembled WGS sequence"/>
</dbReference>
<sequence length="99" mass="10235">MGRGVEAGVWQGQGEAGRSSQVAQRSPPLDTLQHDSPVPPSFLRPTLWLSPTRGEEAATAQGQGDGSRQAGARRCQVAGHGKCGTGIGIFRARERAGGG</sequence>
<reference evidence="2 3" key="1">
    <citation type="journal article" date="2018" name="Elife">
        <title>Functional genomics of lipid metabolism in the oleaginous yeast Rhodosporidium toruloides.</title>
        <authorList>
            <person name="Coradetti S.T."/>
            <person name="Pinel D."/>
            <person name="Geiselman G."/>
            <person name="Ito M."/>
            <person name="Mondo S."/>
            <person name="Reilly M.C."/>
            <person name="Cheng Y.F."/>
            <person name="Bauer S."/>
            <person name="Grigoriev I."/>
            <person name="Gladden J.M."/>
            <person name="Simmons B.A."/>
            <person name="Brem R."/>
            <person name="Arkin A.P."/>
            <person name="Skerker J.M."/>
        </authorList>
    </citation>
    <scope>NUCLEOTIDE SEQUENCE [LARGE SCALE GENOMIC DNA]</scope>
    <source>
        <strain evidence="2 3">NBRC 0880</strain>
    </source>
</reference>
<accession>A0A2T0A8N4</accession>
<dbReference type="AlphaFoldDB" id="A0A2T0A8N4"/>
<name>A0A2T0A8N4_RHOTO</name>
<evidence type="ECO:0000256" key="1">
    <source>
        <dbReference type="SAM" id="MobiDB-lite"/>
    </source>
</evidence>
<organism evidence="2 3">
    <name type="scientific">Rhodotorula toruloides</name>
    <name type="common">Yeast</name>
    <name type="synonym">Rhodosporidium toruloides</name>
    <dbReference type="NCBI Taxonomy" id="5286"/>
    <lineage>
        <taxon>Eukaryota</taxon>
        <taxon>Fungi</taxon>
        <taxon>Dikarya</taxon>
        <taxon>Basidiomycota</taxon>
        <taxon>Pucciniomycotina</taxon>
        <taxon>Microbotryomycetes</taxon>
        <taxon>Sporidiobolales</taxon>
        <taxon>Sporidiobolaceae</taxon>
        <taxon>Rhodotorula</taxon>
    </lineage>
</organism>
<proteinExistence type="predicted"/>
<evidence type="ECO:0000313" key="3">
    <source>
        <dbReference type="Proteomes" id="UP000239560"/>
    </source>
</evidence>
<dbReference type="EMBL" id="LCTV02000006">
    <property type="protein sequence ID" value="PRQ74382.1"/>
    <property type="molecule type" value="Genomic_DNA"/>
</dbReference>
<gene>
    <name evidence="2" type="ORF">AAT19DRAFT_14735</name>
</gene>
<comment type="caution">
    <text evidence="2">The sequence shown here is derived from an EMBL/GenBank/DDBJ whole genome shotgun (WGS) entry which is preliminary data.</text>
</comment>
<evidence type="ECO:0000313" key="2">
    <source>
        <dbReference type="EMBL" id="PRQ74382.1"/>
    </source>
</evidence>
<protein>
    <submittedName>
        <fullName evidence="2">Uncharacterized protein</fullName>
    </submittedName>
</protein>
<feature type="region of interest" description="Disordered" evidence="1">
    <location>
        <begin position="1"/>
        <end position="73"/>
    </location>
</feature>